<dbReference type="Gene3D" id="1.20.120.530">
    <property type="entry name" value="GntR ligand-binding domain-like"/>
    <property type="match status" value="1"/>
</dbReference>
<dbReference type="CDD" id="cd07377">
    <property type="entry name" value="WHTH_GntR"/>
    <property type="match status" value="1"/>
</dbReference>
<dbReference type="GO" id="GO:0003700">
    <property type="term" value="F:DNA-binding transcription factor activity"/>
    <property type="evidence" value="ECO:0007669"/>
    <property type="project" value="InterPro"/>
</dbReference>
<dbReference type="PROSITE" id="PS50949">
    <property type="entry name" value="HTH_GNTR"/>
    <property type="match status" value="1"/>
</dbReference>
<dbReference type="PANTHER" id="PTHR43537:SF45">
    <property type="entry name" value="GNTR FAMILY REGULATORY PROTEIN"/>
    <property type="match status" value="1"/>
</dbReference>
<sequence>MSARPEGRSAAPSCRCIKNLLLNNPSSILPSNAPRCYASPHGCYLMKHISPIFLASHQALVEYQSCFSLTGSFMNDVPLSVPRTRGESLTQELRKMLVEGELVPGQRLSEAALADSLQVSRNTLREAFRVLTREGLLKHEPNRGVTVAEPDMASIIDIYRVRRFIECTAIAQGYPQHPGVQHMREAVDAGIKAREARDWVAVGTANMMFHKAIVELADSPRLVTFYGQISAELRLAFGLLNNLELLHSPYLDMNAAVLGLLDAGQTDEATRMLEDYLVQSERTVLAAFQRSRTGSQT</sequence>
<dbReference type="InterPro" id="IPR000524">
    <property type="entry name" value="Tscrpt_reg_HTH_GntR"/>
</dbReference>
<dbReference type="PATRIC" id="fig|86840.3.peg.2432"/>
<dbReference type="PANTHER" id="PTHR43537">
    <property type="entry name" value="TRANSCRIPTIONAL REGULATOR, GNTR FAMILY"/>
    <property type="match status" value="1"/>
</dbReference>
<proteinExistence type="predicted"/>
<feature type="domain" description="HTH gntR-type" evidence="4">
    <location>
        <begin position="83"/>
        <end position="150"/>
    </location>
</feature>
<keyword evidence="1" id="KW-0805">Transcription regulation</keyword>
<evidence type="ECO:0000313" key="6">
    <source>
        <dbReference type="Proteomes" id="UP000050564"/>
    </source>
</evidence>
<dbReference type="EMBL" id="LJPX01000318">
    <property type="protein sequence ID" value="KPW73143.1"/>
    <property type="molecule type" value="Genomic_DNA"/>
</dbReference>
<evidence type="ECO:0000313" key="5">
    <source>
        <dbReference type="EMBL" id="KPW73143.1"/>
    </source>
</evidence>
<organism evidence="5 6">
    <name type="scientific">Pseudomonas cannabina</name>
    <dbReference type="NCBI Taxonomy" id="86840"/>
    <lineage>
        <taxon>Bacteria</taxon>
        <taxon>Pseudomonadati</taxon>
        <taxon>Pseudomonadota</taxon>
        <taxon>Gammaproteobacteria</taxon>
        <taxon>Pseudomonadales</taxon>
        <taxon>Pseudomonadaceae</taxon>
        <taxon>Pseudomonas</taxon>
    </lineage>
</organism>
<dbReference type="InterPro" id="IPR011711">
    <property type="entry name" value="GntR_C"/>
</dbReference>
<keyword evidence="2" id="KW-0238">DNA-binding</keyword>
<evidence type="ECO:0000256" key="3">
    <source>
        <dbReference type="ARBA" id="ARBA00023163"/>
    </source>
</evidence>
<dbReference type="SMART" id="SM00345">
    <property type="entry name" value="HTH_GNTR"/>
    <property type="match status" value="1"/>
</dbReference>
<dbReference type="InterPro" id="IPR008920">
    <property type="entry name" value="TF_FadR/GntR_C"/>
</dbReference>
<dbReference type="Pfam" id="PF00392">
    <property type="entry name" value="GntR"/>
    <property type="match status" value="1"/>
</dbReference>
<comment type="caution">
    <text evidence="5">The sequence shown here is derived from an EMBL/GenBank/DDBJ whole genome shotgun (WGS) entry which is preliminary data.</text>
</comment>
<keyword evidence="3" id="KW-0804">Transcription</keyword>
<gene>
    <name evidence="5" type="ORF">ALO81_04671</name>
</gene>
<dbReference type="SMART" id="SM00895">
    <property type="entry name" value="FCD"/>
    <property type="match status" value="1"/>
</dbReference>
<dbReference type="SUPFAM" id="SSF48008">
    <property type="entry name" value="GntR ligand-binding domain-like"/>
    <property type="match status" value="1"/>
</dbReference>
<dbReference type="InterPro" id="IPR036390">
    <property type="entry name" value="WH_DNA-bd_sf"/>
</dbReference>
<name>A0A0P9QRC8_PSECA</name>
<dbReference type="Proteomes" id="UP000050564">
    <property type="component" value="Unassembled WGS sequence"/>
</dbReference>
<dbReference type="InterPro" id="IPR036388">
    <property type="entry name" value="WH-like_DNA-bd_sf"/>
</dbReference>
<dbReference type="AlphaFoldDB" id="A0A0P9QRC8"/>
<evidence type="ECO:0000256" key="2">
    <source>
        <dbReference type="ARBA" id="ARBA00023125"/>
    </source>
</evidence>
<dbReference type="SUPFAM" id="SSF46785">
    <property type="entry name" value="Winged helix' DNA-binding domain"/>
    <property type="match status" value="1"/>
</dbReference>
<dbReference type="PRINTS" id="PR00035">
    <property type="entry name" value="HTHGNTR"/>
</dbReference>
<dbReference type="GO" id="GO:0003677">
    <property type="term" value="F:DNA binding"/>
    <property type="evidence" value="ECO:0007669"/>
    <property type="project" value="UniProtKB-KW"/>
</dbReference>
<dbReference type="Pfam" id="PF07729">
    <property type="entry name" value="FCD"/>
    <property type="match status" value="1"/>
</dbReference>
<protein>
    <submittedName>
        <fullName evidence="5">GntR family transcriptional regulator</fullName>
    </submittedName>
</protein>
<evidence type="ECO:0000256" key="1">
    <source>
        <dbReference type="ARBA" id="ARBA00023015"/>
    </source>
</evidence>
<dbReference type="Gene3D" id="1.10.10.10">
    <property type="entry name" value="Winged helix-like DNA-binding domain superfamily/Winged helix DNA-binding domain"/>
    <property type="match status" value="1"/>
</dbReference>
<accession>A0A0P9QRC8</accession>
<evidence type="ECO:0000259" key="4">
    <source>
        <dbReference type="PROSITE" id="PS50949"/>
    </source>
</evidence>
<reference evidence="5 6" key="1">
    <citation type="submission" date="2015-09" db="EMBL/GenBank/DDBJ databases">
        <title>Genome announcement of multiple Pseudomonas syringae strains.</title>
        <authorList>
            <person name="Thakur S."/>
            <person name="Wang P.W."/>
            <person name="Gong Y."/>
            <person name="Weir B.S."/>
            <person name="Guttman D.S."/>
        </authorList>
    </citation>
    <scope>NUCLEOTIDE SEQUENCE [LARGE SCALE GENOMIC DNA]</scope>
    <source>
        <strain evidence="5 6">ICMP2823</strain>
    </source>
</reference>